<keyword evidence="1" id="KW-0813">Transport</keyword>
<feature type="non-terminal residue" evidence="5">
    <location>
        <position position="1"/>
    </location>
</feature>
<dbReference type="Gene3D" id="3.40.50.300">
    <property type="entry name" value="P-loop containing nucleotide triphosphate hydrolases"/>
    <property type="match status" value="1"/>
</dbReference>
<dbReference type="InterPro" id="IPR027417">
    <property type="entry name" value="P-loop_NTPase"/>
</dbReference>
<accession>X1Q5P8</accession>
<comment type="caution">
    <text evidence="5">The sequence shown here is derived from an EMBL/GenBank/DDBJ whole genome shotgun (WGS) entry which is preliminary data.</text>
</comment>
<dbReference type="PANTHER" id="PTHR43790">
    <property type="entry name" value="CARBOHYDRATE TRANSPORT ATP-BINDING PROTEIN MG119-RELATED"/>
    <property type="match status" value="1"/>
</dbReference>
<evidence type="ECO:0000256" key="2">
    <source>
        <dbReference type="ARBA" id="ARBA00022737"/>
    </source>
</evidence>
<dbReference type="SUPFAM" id="SSF52540">
    <property type="entry name" value="P-loop containing nucleoside triphosphate hydrolases"/>
    <property type="match status" value="1"/>
</dbReference>
<keyword evidence="3" id="KW-0547">Nucleotide-binding</keyword>
<protein>
    <recommendedName>
        <fullName evidence="6">ABC transporter domain-containing protein</fullName>
    </recommendedName>
</protein>
<sequence length="101" mass="11413">GGNLQKLILARVLSRRPRLLIASLPTHGLDVGATEFVRNKLVEWKKEKVGILLISEDLDEILSLSDRVAPIYEGKFMDILPRRRARKENVGAMMAGIHLKR</sequence>
<name>X1Q5P8_9ZZZZ</name>
<keyword evidence="2" id="KW-0677">Repeat</keyword>
<keyword evidence="4" id="KW-0067">ATP-binding</keyword>
<dbReference type="EMBL" id="BARV01028878">
    <property type="protein sequence ID" value="GAI38579.1"/>
    <property type="molecule type" value="Genomic_DNA"/>
</dbReference>
<dbReference type="InterPro" id="IPR050107">
    <property type="entry name" value="ABC_carbohydrate_import_ATPase"/>
</dbReference>
<dbReference type="PANTHER" id="PTHR43790:SF9">
    <property type="entry name" value="GALACTOFURANOSE TRANSPORTER ATP-BINDING PROTEIN YTFR"/>
    <property type="match status" value="1"/>
</dbReference>
<organism evidence="5">
    <name type="scientific">marine sediment metagenome</name>
    <dbReference type="NCBI Taxonomy" id="412755"/>
    <lineage>
        <taxon>unclassified sequences</taxon>
        <taxon>metagenomes</taxon>
        <taxon>ecological metagenomes</taxon>
    </lineage>
</organism>
<dbReference type="AlphaFoldDB" id="X1Q5P8"/>
<evidence type="ECO:0000313" key="5">
    <source>
        <dbReference type="EMBL" id="GAI38579.1"/>
    </source>
</evidence>
<evidence type="ECO:0000256" key="4">
    <source>
        <dbReference type="ARBA" id="ARBA00022840"/>
    </source>
</evidence>
<proteinExistence type="predicted"/>
<dbReference type="GO" id="GO:0005524">
    <property type="term" value="F:ATP binding"/>
    <property type="evidence" value="ECO:0007669"/>
    <property type="project" value="UniProtKB-KW"/>
</dbReference>
<evidence type="ECO:0008006" key="6">
    <source>
        <dbReference type="Google" id="ProtNLM"/>
    </source>
</evidence>
<reference evidence="5" key="1">
    <citation type="journal article" date="2014" name="Front. Microbiol.">
        <title>High frequency of phylogenetically diverse reductive dehalogenase-homologous genes in deep subseafloor sedimentary metagenomes.</title>
        <authorList>
            <person name="Kawai M."/>
            <person name="Futagami T."/>
            <person name="Toyoda A."/>
            <person name="Takaki Y."/>
            <person name="Nishi S."/>
            <person name="Hori S."/>
            <person name="Arai W."/>
            <person name="Tsubouchi T."/>
            <person name="Morono Y."/>
            <person name="Uchiyama I."/>
            <person name="Ito T."/>
            <person name="Fujiyama A."/>
            <person name="Inagaki F."/>
            <person name="Takami H."/>
        </authorList>
    </citation>
    <scope>NUCLEOTIDE SEQUENCE</scope>
    <source>
        <strain evidence="5">Expedition CK06-06</strain>
    </source>
</reference>
<evidence type="ECO:0000256" key="1">
    <source>
        <dbReference type="ARBA" id="ARBA00022448"/>
    </source>
</evidence>
<gene>
    <name evidence="5" type="ORF">S06H3_46140</name>
</gene>
<evidence type="ECO:0000256" key="3">
    <source>
        <dbReference type="ARBA" id="ARBA00022741"/>
    </source>
</evidence>